<dbReference type="InterPro" id="IPR041492">
    <property type="entry name" value="HAD_2"/>
</dbReference>
<accession>A0A5C5XNK7</accession>
<evidence type="ECO:0000313" key="1">
    <source>
        <dbReference type="EMBL" id="TWT64540.1"/>
    </source>
</evidence>
<dbReference type="InterPro" id="IPR023198">
    <property type="entry name" value="PGP-like_dom2"/>
</dbReference>
<organism evidence="1 2">
    <name type="scientific">Rubinisphaera italica</name>
    <dbReference type="NCBI Taxonomy" id="2527969"/>
    <lineage>
        <taxon>Bacteria</taxon>
        <taxon>Pseudomonadati</taxon>
        <taxon>Planctomycetota</taxon>
        <taxon>Planctomycetia</taxon>
        <taxon>Planctomycetales</taxon>
        <taxon>Planctomycetaceae</taxon>
        <taxon>Rubinisphaera</taxon>
    </lineage>
</organism>
<dbReference type="SFLD" id="SFLDS00003">
    <property type="entry name" value="Haloacid_Dehalogenase"/>
    <property type="match status" value="1"/>
</dbReference>
<dbReference type="SUPFAM" id="SSF56784">
    <property type="entry name" value="HAD-like"/>
    <property type="match status" value="1"/>
</dbReference>
<dbReference type="PANTHER" id="PTHR43481">
    <property type="entry name" value="FRUCTOSE-1-PHOSPHATE PHOSPHATASE"/>
    <property type="match status" value="1"/>
</dbReference>
<reference evidence="1 2" key="1">
    <citation type="submission" date="2019-02" db="EMBL/GenBank/DDBJ databases">
        <title>Deep-cultivation of Planctomycetes and their phenomic and genomic characterization uncovers novel biology.</title>
        <authorList>
            <person name="Wiegand S."/>
            <person name="Jogler M."/>
            <person name="Boedeker C."/>
            <person name="Pinto D."/>
            <person name="Vollmers J."/>
            <person name="Rivas-Marin E."/>
            <person name="Kohn T."/>
            <person name="Peeters S.H."/>
            <person name="Heuer A."/>
            <person name="Rast P."/>
            <person name="Oberbeckmann S."/>
            <person name="Bunk B."/>
            <person name="Jeske O."/>
            <person name="Meyerdierks A."/>
            <person name="Storesund J.E."/>
            <person name="Kallscheuer N."/>
            <person name="Luecker S."/>
            <person name="Lage O.M."/>
            <person name="Pohl T."/>
            <person name="Merkel B.J."/>
            <person name="Hornburger P."/>
            <person name="Mueller R.-W."/>
            <person name="Bruemmer F."/>
            <person name="Labrenz M."/>
            <person name="Spormann A.M."/>
            <person name="Op Den Camp H."/>
            <person name="Overmann J."/>
            <person name="Amann R."/>
            <person name="Jetten M.S.M."/>
            <person name="Mascher T."/>
            <person name="Medema M.H."/>
            <person name="Devos D.P."/>
            <person name="Kaster A.-K."/>
            <person name="Ovreas L."/>
            <person name="Rohde M."/>
            <person name="Galperin M.Y."/>
            <person name="Jogler C."/>
        </authorList>
    </citation>
    <scope>NUCLEOTIDE SEQUENCE [LARGE SCALE GENOMIC DNA]</scope>
    <source>
        <strain evidence="1 2">Pan54</strain>
    </source>
</reference>
<proteinExistence type="predicted"/>
<dbReference type="PRINTS" id="PR00413">
    <property type="entry name" value="HADHALOGNASE"/>
</dbReference>
<dbReference type="InterPro" id="IPR023214">
    <property type="entry name" value="HAD_sf"/>
</dbReference>
<dbReference type="GO" id="GO:0050308">
    <property type="term" value="F:sugar-phosphatase activity"/>
    <property type="evidence" value="ECO:0007669"/>
    <property type="project" value="TreeGrafter"/>
</dbReference>
<keyword evidence="1" id="KW-0378">Hydrolase</keyword>
<protein>
    <submittedName>
        <fullName evidence="1">Fructose-1-phosphate phosphatase YqaB</fullName>
        <ecNumber evidence="1">3.1.3.-</ecNumber>
    </submittedName>
</protein>
<dbReference type="SFLD" id="SFLDG01135">
    <property type="entry name" value="C1.5.6:_HAD__Beta-PGM__Phospha"/>
    <property type="match status" value="1"/>
</dbReference>
<gene>
    <name evidence="1" type="primary">yqaB</name>
    <name evidence="1" type="ORF">Pan54_53040</name>
</gene>
<dbReference type="NCBIfam" id="TIGR01509">
    <property type="entry name" value="HAD-SF-IA-v3"/>
    <property type="match status" value="1"/>
</dbReference>
<sequence>MQYEAIIFDCDGTLANSMPAHYIAWVSTLKRYGLEFTEDLFYETGGWSTLKVARHLLELHGHDGDAEAIAEEKEDEFEKHLDVILPIEQTIEVVKVHFEKIPLAVATGGIPRVCHGILDNLGLRQYFQTIVTALDIEHPKPAPDTYLEAARRLGVNPANCLAYEDTDPGIESARQAGMSTIDVRTYFKPERVTAG</sequence>
<dbReference type="PANTHER" id="PTHR43481:SF4">
    <property type="entry name" value="GLYCEROL-1-PHOSPHATE PHOSPHOHYDROLASE 1-RELATED"/>
    <property type="match status" value="1"/>
</dbReference>
<dbReference type="InterPro" id="IPR006439">
    <property type="entry name" value="HAD-SF_hydro_IA"/>
</dbReference>
<dbReference type="Proteomes" id="UP000316095">
    <property type="component" value="Unassembled WGS sequence"/>
</dbReference>
<dbReference type="CDD" id="cd07505">
    <property type="entry name" value="HAD_BPGM-like"/>
    <property type="match status" value="1"/>
</dbReference>
<name>A0A5C5XNK7_9PLAN</name>
<dbReference type="SFLD" id="SFLDG01129">
    <property type="entry name" value="C1.5:_HAD__Beta-PGM__Phosphata"/>
    <property type="match status" value="1"/>
</dbReference>
<dbReference type="RefSeq" id="WP_146506242.1">
    <property type="nucleotide sequence ID" value="NZ_SJPG01000001.1"/>
</dbReference>
<dbReference type="EMBL" id="SJPG01000001">
    <property type="protein sequence ID" value="TWT64540.1"/>
    <property type="molecule type" value="Genomic_DNA"/>
</dbReference>
<dbReference type="Pfam" id="PF13419">
    <property type="entry name" value="HAD_2"/>
    <property type="match status" value="1"/>
</dbReference>
<dbReference type="EC" id="3.1.3.-" evidence="1"/>
<comment type="caution">
    <text evidence="1">The sequence shown here is derived from an EMBL/GenBank/DDBJ whole genome shotgun (WGS) entry which is preliminary data.</text>
</comment>
<keyword evidence="2" id="KW-1185">Reference proteome</keyword>
<dbReference type="OrthoDB" id="9797743at2"/>
<dbReference type="AlphaFoldDB" id="A0A5C5XNK7"/>
<dbReference type="Gene3D" id="3.40.50.1000">
    <property type="entry name" value="HAD superfamily/HAD-like"/>
    <property type="match status" value="1"/>
</dbReference>
<dbReference type="Gene3D" id="1.10.150.240">
    <property type="entry name" value="Putative phosphatase, domain 2"/>
    <property type="match status" value="1"/>
</dbReference>
<dbReference type="InterPro" id="IPR036412">
    <property type="entry name" value="HAD-like_sf"/>
</dbReference>
<evidence type="ECO:0000313" key="2">
    <source>
        <dbReference type="Proteomes" id="UP000316095"/>
    </source>
</evidence>
<dbReference type="InterPro" id="IPR051806">
    <property type="entry name" value="HAD-like_SPP"/>
</dbReference>